<evidence type="ECO:0000259" key="6">
    <source>
        <dbReference type="PROSITE" id="PS50262"/>
    </source>
</evidence>
<accession>A0A183VE26</accession>
<evidence type="ECO:0000313" key="8">
    <source>
        <dbReference type="Proteomes" id="UP000050794"/>
    </source>
</evidence>
<evidence type="ECO:0000256" key="5">
    <source>
        <dbReference type="SAM" id="Phobius"/>
    </source>
</evidence>
<feature type="transmembrane region" description="Helical" evidence="5">
    <location>
        <begin position="104"/>
        <end position="123"/>
    </location>
</feature>
<dbReference type="AlphaFoldDB" id="A0A183VE26"/>
<keyword evidence="8" id="KW-1185">Reference proteome</keyword>
<evidence type="ECO:0000313" key="7">
    <source>
        <dbReference type="EMBL" id="VDM50317.1"/>
    </source>
</evidence>
<organism evidence="8 9">
    <name type="scientific">Toxocara canis</name>
    <name type="common">Canine roundworm</name>
    <dbReference type="NCBI Taxonomy" id="6265"/>
    <lineage>
        <taxon>Eukaryota</taxon>
        <taxon>Metazoa</taxon>
        <taxon>Ecdysozoa</taxon>
        <taxon>Nematoda</taxon>
        <taxon>Chromadorea</taxon>
        <taxon>Rhabditida</taxon>
        <taxon>Spirurina</taxon>
        <taxon>Ascaridomorpha</taxon>
        <taxon>Ascaridoidea</taxon>
        <taxon>Toxocaridae</taxon>
        <taxon>Toxocara</taxon>
    </lineage>
</organism>
<dbReference type="PANTHER" id="PTHR22718">
    <property type="entry name" value="SERPENTINE RECEPTOR, CLASS X"/>
    <property type="match status" value="1"/>
</dbReference>
<dbReference type="InterPro" id="IPR000276">
    <property type="entry name" value="GPCR_Rhodpsn"/>
</dbReference>
<protein>
    <submittedName>
        <fullName evidence="9">G_PROTEIN_RECEP_F1_2 domain-containing protein</fullName>
    </submittedName>
</protein>
<keyword evidence="3 5" id="KW-1133">Transmembrane helix</keyword>
<dbReference type="PROSITE" id="PS50262">
    <property type="entry name" value="G_PROTEIN_RECEP_F1_2"/>
    <property type="match status" value="1"/>
</dbReference>
<evidence type="ECO:0000256" key="1">
    <source>
        <dbReference type="ARBA" id="ARBA00004370"/>
    </source>
</evidence>
<keyword evidence="4 5" id="KW-0472">Membrane</keyword>
<reference evidence="9" key="1">
    <citation type="submission" date="2016-06" db="UniProtKB">
        <authorList>
            <consortium name="WormBaseParasite"/>
        </authorList>
    </citation>
    <scope>IDENTIFICATION</scope>
</reference>
<dbReference type="PRINTS" id="PR00237">
    <property type="entry name" value="GPCRRHODOPSN"/>
</dbReference>
<feature type="transmembrane region" description="Helical" evidence="5">
    <location>
        <begin position="184"/>
        <end position="210"/>
    </location>
</feature>
<feature type="transmembrane region" description="Helical" evidence="5">
    <location>
        <begin position="260"/>
        <end position="283"/>
    </location>
</feature>
<gene>
    <name evidence="7" type="ORF">TCNE_LOCUS18996</name>
</gene>
<dbReference type="InterPro" id="IPR017452">
    <property type="entry name" value="GPCR_Rhodpsn_7TM"/>
</dbReference>
<feature type="domain" description="G-protein coupled receptors family 1 profile" evidence="6">
    <location>
        <begin position="38"/>
        <end position="280"/>
    </location>
</feature>
<proteinExistence type="predicted"/>
<feature type="transmembrane region" description="Helical" evidence="5">
    <location>
        <begin position="60"/>
        <end position="84"/>
    </location>
</feature>
<evidence type="ECO:0000256" key="4">
    <source>
        <dbReference type="ARBA" id="ARBA00023136"/>
    </source>
</evidence>
<keyword evidence="2 5" id="KW-0812">Transmembrane</keyword>
<sequence length="287" mass="32734">MVDVNPCFLDTEFTSQTAHTISVLLYIVATLIGYILNAYLFIVLVIGWKKYFAGEYLYRHVLEISFASFVYLLSYPVVVIPYTIFQKPYLPEPALISVASLRVFGFYLSIYLSFEIAIDRTLLFYSRTIHEAWTKYEMPRAIVIWFGAVVTAVVPTSFGCYEQFNPIGYYFTLKCSSCSITPYFSFITVLLIVGVAVPLATIFTYVLLVVKIRQMVAMTSTQTETKSTEIDLIFQFGFICTFDMVSTFFFLPTFMPANNWGILATSFVMMTNTITNPLVLLLFNTKV</sequence>
<reference evidence="7 8" key="2">
    <citation type="submission" date="2018-11" db="EMBL/GenBank/DDBJ databases">
        <authorList>
            <consortium name="Pathogen Informatics"/>
        </authorList>
    </citation>
    <scope>NUCLEOTIDE SEQUENCE [LARGE SCALE GENOMIC DNA]</scope>
</reference>
<dbReference type="Gene3D" id="1.20.1070.10">
    <property type="entry name" value="Rhodopsin 7-helix transmembrane proteins"/>
    <property type="match status" value="1"/>
</dbReference>
<dbReference type="SUPFAM" id="SSF81321">
    <property type="entry name" value="Family A G protein-coupled receptor-like"/>
    <property type="match status" value="1"/>
</dbReference>
<dbReference type="EMBL" id="UYWY01026241">
    <property type="protein sequence ID" value="VDM50317.1"/>
    <property type="molecule type" value="Genomic_DNA"/>
</dbReference>
<evidence type="ECO:0000313" key="9">
    <source>
        <dbReference type="WBParaSite" id="TCNE_0001900001-mRNA-1"/>
    </source>
</evidence>
<feature type="transmembrane region" description="Helical" evidence="5">
    <location>
        <begin position="143"/>
        <end position="164"/>
    </location>
</feature>
<dbReference type="GO" id="GO:0016020">
    <property type="term" value="C:membrane"/>
    <property type="evidence" value="ECO:0007669"/>
    <property type="project" value="UniProtKB-SubCell"/>
</dbReference>
<evidence type="ECO:0000256" key="3">
    <source>
        <dbReference type="ARBA" id="ARBA00022989"/>
    </source>
</evidence>
<feature type="transmembrane region" description="Helical" evidence="5">
    <location>
        <begin position="230"/>
        <end position="254"/>
    </location>
</feature>
<dbReference type="PANTHER" id="PTHR22718:SF25">
    <property type="entry name" value="G-PROTEIN COUPLED RECEPTORS FAMILY 1 PROFILE DOMAIN-CONTAINING PROTEIN"/>
    <property type="match status" value="1"/>
</dbReference>
<dbReference type="GO" id="GO:0004930">
    <property type="term" value="F:G protein-coupled receptor activity"/>
    <property type="evidence" value="ECO:0007669"/>
    <property type="project" value="InterPro"/>
</dbReference>
<dbReference type="WBParaSite" id="TCNE_0001900001-mRNA-1">
    <property type="protein sequence ID" value="TCNE_0001900001-mRNA-1"/>
    <property type="gene ID" value="TCNE_0001900001"/>
</dbReference>
<dbReference type="Proteomes" id="UP000050794">
    <property type="component" value="Unassembled WGS sequence"/>
</dbReference>
<name>A0A183VE26_TOXCA</name>
<feature type="transmembrane region" description="Helical" evidence="5">
    <location>
        <begin position="23"/>
        <end position="48"/>
    </location>
</feature>
<comment type="subcellular location">
    <subcellularLocation>
        <location evidence="1">Membrane</location>
    </subcellularLocation>
</comment>
<evidence type="ECO:0000256" key="2">
    <source>
        <dbReference type="ARBA" id="ARBA00022692"/>
    </source>
</evidence>